<comment type="caution">
    <text evidence="6">The sequence shown here is derived from an EMBL/GenBank/DDBJ whole genome shotgun (WGS) entry which is preliminary data.</text>
</comment>
<organism evidence="6 7">
    <name type="scientific">Cyclocybe aegerita</name>
    <name type="common">Black poplar mushroom</name>
    <name type="synonym">Agrocybe aegerita</name>
    <dbReference type="NCBI Taxonomy" id="1973307"/>
    <lineage>
        <taxon>Eukaryota</taxon>
        <taxon>Fungi</taxon>
        <taxon>Dikarya</taxon>
        <taxon>Basidiomycota</taxon>
        <taxon>Agaricomycotina</taxon>
        <taxon>Agaricomycetes</taxon>
        <taxon>Agaricomycetidae</taxon>
        <taxon>Agaricales</taxon>
        <taxon>Agaricineae</taxon>
        <taxon>Bolbitiaceae</taxon>
        <taxon>Cyclocybe</taxon>
    </lineage>
</organism>
<keyword evidence="7" id="KW-1185">Reference proteome</keyword>
<reference evidence="6 7" key="1">
    <citation type="submission" date="2020-01" db="EMBL/GenBank/DDBJ databases">
        <authorList>
            <person name="Gupta K D."/>
        </authorList>
    </citation>
    <scope>NUCLEOTIDE SEQUENCE [LARGE SCALE GENOMIC DNA]</scope>
</reference>
<feature type="transmembrane region" description="Helical" evidence="4">
    <location>
        <begin position="763"/>
        <end position="785"/>
    </location>
</feature>
<feature type="chain" id="PRO_5035738327" evidence="5">
    <location>
        <begin position="18"/>
        <end position="923"/>
    </location>
</feature>
<dbReference type="PANTHER" id="PTHR46093:SF18">
    <property type="entry name" value="FIBRONECTIN TYPE-III DOMAIN-CONTAINING PROTEIN"/>
    <property type="match status" value="1"/>
</dbReference>
<keyword evidence="4" id="KW-0472">Membrane</keyword>
<sequence length="923" mass="99804">MALPFFYFSLLSSSVLAQNIATTTPLPPLQWINLTNLLQGTSRPPPLKDAAIGYDERSRSLIIFGGVSESGFPQSQTFLLDLDTLTWSTPTPPSTLQRTPPARSAAVSGSDFAASNRHGFVIIGGKGSEGQPLSDIWEYDFNNQFWSAVELSTSGPSARWGASGGIDIRVPPVQDPVVPGPNNTIYFAGGFDGTNADPLSDVWRLHLSGTLSSNLPDSVGASWDRVRIGTLPGRISQAGTVVGQQVISAGGCDSSSPLSSANISCALQDSFIVDVQRQTAIPPGSCPPPRVGPVMVPNLNSFSSSFASQAFLLLGIFNTSLWQDSDGLTQGEVAVLDTNTATWTRVLPSGDPNSSGRTHFPTPRQGAAAASFSEALVGNSRSSSSDTIIFGGQDANGNYLSDVWLLRAYRGVLSSSSPIWSGFGNGQLQTGISADGSGVRVNYLTECATAITQPRPTTANPTTPPASTSTGSDPLATPQTPVNFHVSFLHKLLLPLSVVVLMPVMLFFRWTFATSDDKWKPRIFLVSIFTVFGLLAYGLGIAGLVFAFSTVSSSQSDRSPHLKTRHGVSGVIFFACLYLLVPLSYLFLALLGRRSSIYDTRSLRSSIPLDPTEKVEPALPPARSATPSIYNTPTPSSPRLRTQSWDASNLIRPSIEGGMSSDTTPPATPHRAFEVLNRPNRSRRLSAPWPATANSAATSNSLPSRNLGEIDWLLRRRSLNRMGELDYAITQVHNAQVASRTDTPAQSNSEPRQMIQYPKPPEIFFHLLIQVSVLALSIISLTAIWSRAPRYLFALLLVWTIGFYAFMLALSWSGRPADSILTAALWRLRGKDLPPGSPFTSNSEMSKLAPGQNPYTHHRPPFRPSTQVDELPHALASPTEADDDDDDDIDDETRQRLIEEEMERRDVSVITVPRRKLQIANPS</sequence>
<proteinExistence type="predicted"/>
<keyword evidence="5" id="KW-0732">Signal</keyword>
<dbReference type="SUPFAM" id="SSF50965">
    <property type="entry name" value="Galactose oxidase, central domain"/>
    <property type="match status" value="1"/>
</dbReference>
<evidence type="ECO:0000313" key="7">
    <source>
        <dbReference type="Proteomes" id="UP000467700"/>
    </source>
</evidence>
<keyword evidence="4" id="KW-1133">Transmembrane helix</keyword>
<protein>
    <submittedName>
        <fullName evidence="6">Uncharacterized protein</fullName>
    </submittedName>
</protein>
<dbReference type="SUPFAM" id="SSF117281">
    <property type="entry name" value="Kelch motif"/>
    <property type="match status" value="1"/>
</dbReference>
<feature type="compositionally biased region" description="Acidic residues" evidence="3">
    <location>
        <begin position="880"/>
        <end position="891"/>
    </location>
</feature>
<accession>A0A8S0XEC0</accession>
<dbReference type="InterPro" id="IPR015915">
    <property type="entry name" value="Kelch-typ_b-propeller"/>
</dbReference>
<feature type="compositionally biased region" description="Low complexity" evidence="3">
    <location>
        <begin position="453"/>
        <end position="470"/>
    </location>
</feature>
<dbReference type="Gene3D" id="2.120.10.80">
    <property type="entry name" value="Kelch-type beta propeller"/>
    <property type="match status" value="2"/>
</dbReference>
<evidence type="ECO:0000256" key="4">
    <source>
        <dbReference type="SAM" id="Phobius"/>
    </source>
</evidence>
<keyword evidence="1" id="KW-0880">Kelch repeat</keyword>
<gene>
    <name evidence="6" type="ORF">AAE3_LOCUS1963</name>
</gene>
<name>A0A8S0XEC0_CYCAE</name>
<evidence type="ECO:0000256" key="2">
    <source>
        <dbReference type="ARBA" id="ARBA00022737"/>
    </source>
</evidence>
<feature type="transmembrane region" description="Helical" evidence="4">
    <location>
        <begin position="568"/>
        <end position="591"/>
    </location>
</feature>
<feature type="compositionally biased region" description="Low complexity" evidence="3">
    <location>
        <begin position="686"/>
        <end position="702"/>
    </location>
</feature>
<feature type="region of interest" description="Disordered" evidence="3">
    <location>
        <begin position="453"/>
        <end position="474"/>
    </location>
</feature>
<evidence type="ECO:0000313" key="6">
    <source>
        <dbReference type="EMBL" id="CAA7259749.1"/>
    </source>
</evidence>
<feature type="transmembrane region" description="Helical" evidence="4">
    <location>
        <begin position="492"/>
        <end position="512"/>
    </location>
</feature>
<keyword evidence="4" id="KW-0812">Transmembrane</keyword>
<feature type="transmembrane region" description="Helical" evidence="4">
    <location>
        <begin position="524"/>
        <end position="548"/>
    </location>
</feature>
<dbReference type="Pfam" id="PF24681">
    <property type="entry name" value="Kelch_KLHDC2_KLHL20_DRC7"/>
    <property type="match status" value="1"/>
</dbReference>
<evidence type="ECO:0000256" key="3">
    <source>
        <dbReference type="SAM" id="MobiDB-lite"/>
    </source>
</evidence>
<dbReference type="Proteomes" id="UP000467700">
    <property type="component" value="Unassembled WGS sequence"/>
</dbReference>
<dbReference type="OrthoDB" id="10250130at2759"/>
<evidence type="ECO:0000256" key="1">
    <source>
        <dbReference type="ARBA" id="ARBA00022441"/>
    </source>
</evidence>
<feature type="compositionally biased region" description="Polar residues" evidence="3">
    <location>
        <begin position="625"/>
        <end position="642"/>
    </location>
</feature>
<feature type="transmembrane region" description="Helical" evidence="4">
    <location>
        <begin position="791"/>
        <end position="810"/>
    </location>
</feature>
<feature type="signal peptide" evidence="5">
    <location>
        <begin position="1"/>
        <end position="17"/>
    </location>
</feature>
<dbReference type="InterPro" id="IPR011043">
    <property type="entry name" value="Gal_Oxase/kelch_b-propeller"/>
</dbReference>
<feature type="compositionally biased region" description="Basic and acidic residues" evidence="3">
    <location>
        <begin position="892"/>
        <end position="907"/>
    </location>
</feature>
<dbReference type="PANTHER" id="PTHR46093">
    <property type="entry name" value="ACYL-COA-BINDING DOMAIN-CONTAINING PROTEIN 5"/>
    <property type="match status" value="1"/>
</dbReference>
<evidence type="ECO:0000256" key="5">
    <source>
        <dbReference type="SAM" id="SignalP"/>
    </source>
</evidence>
<dbReference type="EMBL" id="CACVBS010000028">
    <property type="protein sequence ID" value="CAA7259749.1"/>
    <property type="molecule type" value="Genomic_DNA"/>
</dbReference>
<dbReference type="AlphaFoldDB" id="A0A8S0XEC0"/>
<feature type="region of interest" description="Disordered" evidence="3">
    <location>
        <begin position="836"/>
        <end position="908"/>
    </location>
</feature>
<feature type="region of interest" description="Disordered" evidence="3">
    <location>
        <begin position="683"/>
        <end position="702"/>
    </location>
</feature>
<feature type="region of interest" description="Disordered" evidence="3">
    <location>
        <begin position="614"/>
        <end position="642"/>
    </location>
</feature>
<keyword evidence="2" id="KW-0677">Repeat</keyword>